<dbReference type="InterPro" id="IPR012677">
    <property type="entry name" value="Nucleotide-bd_a/b_plait_sf"/>
</dbReference>
<feature type="compositionally biased region" description="Basic and acidic residues" evidence="5">
    <location>
        <begin position="819"/>
        <end position="828"/>
    </location>
</feature>
<feature type="compositionally biased region" description="Low complexity" evidence="5">
    <location>
        <begin position="1949"/>
        <end position="1966"/>
    </location>
</feature>
<protein>
    <submittedName>
        <fullName evidence="7">Trinucleotide repeat containing adaptor 6Bb.1</fullName>
    </submittedName>
</protein>
<feature type="compositionally biased region" description="Low complexity" evidence="5">
    <location>
        <begin position="922"/>
        <end position="931"/>
    </location>
</feature>
<evidence type="ECO:0000256" key="3">
    <source>
        <dbReference type="ARBA" id="ARBA00022884"/>
    </source>
</evidence>
<feature type="compositionally biased region" description="Polar residues" evidence="5">
    <location>
        <begin position="156"/>
        <end position="169"/>
    </location>
</feature>
<feature type="compositionally biased region" description="Basic and acidic residues" evidence="5">
    <location>
        <begin position="12"/>
        <end position="29"/>
    </location>
</feature>
<evidence type="ECO:0000256" key="5">
    <source>
        <dbReference type="SAM" id="MobiDB-lite"/>
    </source>
</evidence>
<feature type="compositionally biased region" description="Polar residues" evidence="5">
    <location>
        <begin position="1074"/>
        <end position="1089"/>
    </location>
</feature>
<feature type="region of interest" description="Disordered" evidence="5">
    <location>
        <begin position="734"/>
        <end position="1270"/>
    </location>
</feature>
<dbReference type="GO" id="GO:0005654">
    <property type="term" value="C:nucleoplasm"/>
    <property type="evidence" value="ECO:0007669"/>
    <property type="project" value="TreeGrafter"/>
</dbReference>
<evidence type="ECO:0000256" key="4">
    <source>
        <dbReference type="ARBA" id="ARBA00023158"/>
    </source>
</evidence>
<feature type="compositionally biased region" description="Low complexity" evidence="5">
    <location>
        <begin position="1692"/>
        <end position="1703"/>
    </location>
</feature>
<dbReference type="InterPro" id="IPR052068">
    <property type="entry name" value="GW182_domain"/>
</dbReference>
<dbReference type="InterPro" id="IPR032226">
    <property type="entry name" value="TNRC6_PABC-bd"/>
</dbReference>
<evidence type="ECO:0000313" key="7">
    <source>
        <dbReference type="Ensembl" id="ENSSDUP00000021986.1"/>
    </source>
</evidence>
<comment type="similarity">
    <text evidence="1">Belongs to the GW182 family.</text>
</comment>
<feature type="compositionally biased region" description="Gly residues" evidence="5">
    <location>
        <begin position="1896"/>
        <end position="1912"/>
    </location>
</feature>
<name>A0A3B4UTN6_SERDU</name>
<feature type="compositionally biased region" description="Low complexity" evidence="5">
    <location>
        <begin position="2036"/>
        <end position="2045"/>
    </location>
</feature>
<keyword evidence="8" id="KW-1185">Reference proteome</keyword>
<feature type="compositionally biased region" description="Polar residues" evidence="5">
    <location>
        <begin position="1710"/>
        <end position="1723"/>
    </location>
</feature>
<feature type="compositionally biased region" description="Low complexity" evidence="5">
    <location>
        <begin position="302"/>
        <end position="326"/>
    </location>
</feature>
<dbReference type="SUPFAM" id="SSF54928">
    <property type="entry name" value="RNA-binding domain, RBD"/>
    <property type="match status" value="1"/>
</dbReference>
<dbReference type="GO" id="GO:0003723">
    <property type="term" value="F:RNA binding"/>
    <property type="evidence" value="ECO:0007669"/>
    <property type="project" value="UniProtKB-KW"/>
</dbReference>
<feature type="compositionally biased region" description="Polar residues" evidence="5">
    <location>
        <begin position="1758"/>
        <end position="1768"/>
    </location>
</feature>
<feature type="region of interest" description="Disordered" evidence="5">
    <location>
        <begin position="416"/>
        <end position="692"/>
    </location>
</feature>
<feature type="compositionally biased region" description="Polar residues" evidence="5">
    <location>
        <begin position="967"/>
        <end position="976"/>
    </location>
</feature>
<feature type="compositionally biased region" description="Low complexity" evidence="5">
    <location>
        <begin position="264"/>
        <end position="277"/>
    </location>
</feature>
<evidence type="ECO:0000313" key="8">
    <source>
        <dbReference type="Proteomes" id="UP000261420"/>
    </source>
</evidence>
<dbReference type="GeneTree" id="ENSGT00940000155813"/>
<dbReference type="OMA" id="EDWPTII"/>
<accession>A0A3B4UTN6</accession>
<feature type="compositionally biased region" description="Gly residues" evidence="5">
    <location>
        <begin position="514"/>
        <end position="524"/>
    </location>
</feature>
<feature type="compositionally biased region" description="Low complexity" evidence="5">
    <location>
        <begin position="175"/>
        <end position="227"/>
    </location>
</feature>
<reference evidence="7" key="1">
    <citation type="submission" date="2025-08" db="UniProtKB">
        <authorList>
            <consortium name="Ensembl"/>
        </authorList>
    </citation>
    <scope>IDENTIFICATION</scope>
</reference>
<feature type="compositionally biased region" description="Low complexity" evidence="5">
    <location>
        <begin position="480"/>
        <end position="513"/>
    </location>
</feature>
<feature type="region of interest" description="Disordered" evidence="5">
    <location>
        <begin position="1"/>
        <end position="326"/>
    </location>
</feature>
<feature type="compositionally biased region" description="Polar residues" evidence="5">
    <location>
        <begin position="355"/>
        <end position="371"/>
    </location>
</feature>
<feature type="compositionally biased region" description="Polar residues" evidence="5">
    <location>
        <begin position="1967"/>
        <end position="1979"/>
    </location>
</feature>
<dbReference type="STRING" id="41447.ENSSDUP00000021986"/>
<feature type="region of interest" description="Disordered" evidence="5">
    <location>
        <begin position="1896"/>
        <end position="2001"/>
    </location>
</feature>
<feature type="compositionally biased region" description="Basic and acidic residues" evidence="5">
    <location>
        <begin position="103"/>
        <end position="119"/>
    </location>
</feature>
<dbReference type="KEGG" id="sdu:111238050"/>
<feature type="region of interest" description="Disordered" evidence="5">
    <location>
        <begin position="1282"/>
        <end position="1302"/>
    </location>
</feature>
<evidence type="ECO:0000256" key="2">
    <source>
        <dbReference type="ARBA" id="ARBA00022845"/>
    </source>
</evidence>
<feature type="compositionally biased region" description="Gly residues" evidence="5">
    <location>
        <begin position="635"/>
        <end position="673"/>
    </location>
</feature>
<dbReference type="PANTHER" id="PTHR13020:SF32">
    <property type="entry name" value="TRINUCLEOTIDE REPEAT-CONTAINING GENE 6B PROTEIN"/>
    <property type="match status" value="1"/>
</dbReference>
<feature type="region of interest" description="Disordered" evidence="5">
    <location>
        <begin position="1570"/>
        <end position="1797"/>
    </location>
</feature>
<feature type="compositionally biased region" description="Low complexity" evidence="5">
    <location>
        <begin position="394"/>
        <end position="403"/>
    </location>
</feature>
<feature type="compositionally biased region" description="Polar residues" evidence="5">
    <location>
        <begin position="1741"/>
        <end position="1751"/>
    </location>
</feature>
<keyword evidence="4" id="KW-0943">RNA-mediated gene silencing</keyword>
<dbReference type="InterPro" id="IPR035979">
    <property type="entry name" value="RBD_domain_sf"/>
</dbReference>
<feature type="compositionally biased region" description="Polar residues" evidence="5">
    <location>
        <begin position="767"/>
        <end position="790"/>
    </location>
</feature>
<feature type="region of interest" description="Disordered" evidence="5">
    <location>
        <begin position="2030"/>
        <end position="2054"/>
    </location>
</feature>
<feature type="compositionally biased region" description="Gly residues" evidence="5">
    <location>
        <begin position="1935"/>
        <end position="1948"/>
    </location>
</feature>
<feature type="compositionally biased region" description="Low complexity" evidence="5">
    <location>
        <begin position="1913"/>
        <end position="1934"/>
    </location>
</feature>
<feature type="compositionally biased region" description="Low complexity" evidence="5">
    <location>
        <begin position="85"/>
        <end position="100"/>
    </location>
</feature>
<evidence type="ECO:0000259" key="6">
    <source>
        <dbReference type="Pfam" id="PF16608"/>
    </source>
</evidence>
<feature type="compositionally biased region" description="Gly residues" evidence="5">
    <location>
        <begin position="133"/>
        <end position="150"/>
    </location>
</feature>
<organism evidence="7 8">
    <name type="scientific">Seriola dumerili</name>
    <name type="common">Greater amberjack</name>
    <name type="synonym">Caranx dumerili</name>
    <dbReference type="NCBI Taxonomy" id="41447"/>
    <lineage>
        <taxon>Eukaryota</taxon>
        <taxon>Metazoa</taxon>
        <taxon>Chordata</taxon>
        <taxon>Craniata</taxon>
        <taxon>Vertebrata</taxon>
        <taxon>Euteleostomi</taxon>
        <taxon>Actinopterygii</taxon>
        <taxon>Neopterygii</taxon>
        <taxon>Teleostei</taxon>
        <taxon>Neoteleostei</taxon>
        <taxon>Acanthomorphata</taxon>
        <taxon>Carangaria</taxon>
        <taxon>Carangiformes</taxon>
        <taxon>Carangidae</taxon>
        <taxon>Seriola</taxon>
    </lineage>
</organism>
<feature type="compositionally biased region" description="Low complexity" evidence="5">
    <location>
        <begin position="1214"/>
        <end position="1226"/>
    </location>
</feature>
<dbReference type="Proteomes" id="UP000261420">
    <property type="component" value="Unplaced"/>
</dbReference>
<feature type="compositionally biased region" description="Polar residues" evidence="5">
    <location>
        <begin position="1137"/>
        <end position="1151"/>
    </location>
</feature>
<feature type="compositionally biased region" description="Gly residues" evidence="5">
    <location>
        <begin position="885"/>
        <end position="902"/>
    </location>
</feature>
<feature type="compositionally biased region" description="Polar residues" evidence="5">
    <location>
        <begin position="417"/>
        <end position="428"/>
    </location>
</feature>
<dbReference type="FunFam" id="3.30.70.330:FF:000011">
    <property type="entry name" value="trinucleotide repeat-containing gene 6A protein-like"/>
    <property type="match status" value="1"/>
</dbReference>
<feature type="compositionally biased region" description="Basic residues" evidence="5">
    <location>
        <begin position="1"/>
        <end position="11"/>
    </location>
</feature>
<dbReference type="GeneID" id="111238050"/>
<feature type="compositionally biased region" description="Pro residues" evidence="5">
    <location>
        <begin position="48"/>
        <end position="57"/>
    </location>
</feature>
<evidence type="ECO:0000256" key="1">
    <source>
        <dbReference type="ARBA" id="ARBA00007302"/>
    </source>
</evidence>
<proteinExistence type="inferred from homology"/>
<feature type="region of interest" description="Disordered" evidence="5">
    <location>
        <begin position="343"/>
        <end position="403"/>
    </location>
</feature>
<feature type="compositionally biased region" description="Low complexity" evidence="5">
    <location>
        <begin position="744"/>
        <end position="761"/>
    </location>
</feature>
<feature type="compositionally biased region" description="Basic and acidic residues" evidence="5">
    <location>
        <begin position="853"/>
        <end position="870"/>
    </location>
</feature>
<dbReference type="GO" id="GO:0006417">
    <property type="term" value="P:regulation of translation"/>
    <property type="evidence" value="ECO:0007669"/>
    <property type="project" value="UniProtKB-KW"/>
</dbReference>
<dbReference type="PANTHER" id="PTHR13020">
    <property type="entry name" value="TRINUCLEOTIDE REPEAT-CONTAINING GENE 6"/>
    <property type="match status" value="1"/>
</dbReference>
<dbReference type="Pfam" id="PF16608">
    <property type="entry name" value="TNRC6-PABC_bdg"/>
    <property type="match status" value="1"/>
</dbReference>
<feature type="domain" description="TNRC6 PABC binding" evidence="6">
    <location>
        <begin position="1532"/>
        <end position="1804"/>
    </location>
</feature>
<dbReference type="Gene3D" id="3.30.70.330">
    <property type="match status" value="1"/>
</dbReference>
<feature type="compositionally biased region" description="Gly residues" evidence="5">
    <location>
        <begin position="1481"/>
        <end position="1492"/>
    </location>
</feature>
<feature type="compositionally biased region" description="Low complexity" evidence="5">
    <location>
        <begin position="1104"/>
        <end position="1116"/>
    </location>
</feature>
<feature type="region of interest" description="Disordered" evidence="5">
    <location>
        <begin position="1473"/>
        <end position="1508"/>
    </location>
</feature>
<dbReference type="GO" id="GO:0000932">
    <property type="term" value="C:P-body"/>
    <property type="evidence" value="ECO:0007669"/>
    <property type="project" value="TreeGrafter"/>
</dbReference>
<feature type="compositionally biased region" description="Gly residues" evidence="5">
    <location>
        <begin position="940"/>
        <end position="954"/>
    </location>
</feature>
<dbReference type="GO" id="GO:0060213">
    <property type="term" value="P:positive regulation of nuclear-transcribed mRNA poly(A) tail shortening"/>
    <property type="evidence" value="ECO:0007669"/>
    <property type="project" value="TreeGrafter"/>
</dbReference>
<feature type="compositionally biased region" description="Low complexity" evidence="5">
    <location>
        <begin position="982"/>
        <end position="993"/>
    </location>
</feature>
<feature type="compositionally biased region" description="Polar residues" evidence="5">
    <location>
        <begin position="1018"/>
        <end position="1028"/>
    </location>
</feature>
<keyword evidence="2" id="KW-0810">Translation regulation</keyword>
<dbReference type="GO" id="GO:0035195">
    <property type="term" value="P:miRNA-mediated post-transcriptional gene silencing"/>
    <property type="evidence" value="ECO:0007669"/>
    <property type="project" value="TreeGrafter"/>
</dbReference>
<dbReference type="RefSeq" id="XP_022623154.1">
    <property type="nucleotide sequence ID" value="XM_022767433.1"/>
</dbReference>
<sequence length="2054" mass="206958">MEDKKKKKEDKKKRETSQKVPEQKIKVPESAKPSCSQPLATPGSVSPSPGPVAPSSPSPGAAGVSAQVPPGGGNNAKQRTAVANGQPSSSPSGSQSSQQQRYMSREVPPRFRCQQDHKVLLKRGQPPLSSMLLGGGGGGGGEGGTGGGSGWVATPPVSSQGADNPNASTAGGADSNLGSSSPSPPNSSSSSLCVAALSSSSTTTTSTYANSTWGAGSGSQSSSQGCGKVIVDGTDLEDWPSILGGAKLSSDGAGGGVQEQDCPSNNNNSSASWSERNIQQKGGAVGGGAGNMDNPSPPRSSPLPSSSSLNECVQSSGGVWGSSTSSQVEAGLGSAAFYNSKVSHLLPGPQESPVGGSSNVPGANFNPNVNPSAWPALVQGGTSTSASDGLPQHSSITSASSFSASTTLITTHSLSSVNQTGLHQQHTETAVGARSGEPQQHLGNPGAELGSGGGARGAGPNQEGGDERDCGVASVEEEGNGNLSGSSSLAASSSWRSMPPVSSDISAGASKADGWGGGGTGAQGQEGNVWGFGSQGEKAGWGRGNDGGSNTPVVSQGAWEGGSSDAEWGGTAGGVSSSNLAIGSGRGGDGSSSNSSSSGGSGGIGGSVLQDSASPKLETMTKAWDNQKGMESGDGVVGEWGGGGGVQGGGTGGGGPSSSSGGGSTAGSGGEGSGSSQKQDRASSVRQRSLQTSNAEVALLSMLNRSDLDPRVLSNMGWGQTQIRQNVAWDLDTTKGVGNRNERSTSSSSAFSSATMNTTTSRGPGYPSNTSSVTNDPASGSHTTSLNSGPATVKEGWDGGATQTTCGPHMPGSTIRKPGMPEEDREGNPGKAAGGWGEHPPENQGKGWGTEEQQWRDHRGGGGGNRRDIGEQGSGWADGPEDKGTGGWKGTGRGEAGGWGGDWGKRDSTPGSGWGSDGRNRGGNNSDEGSSWGNLDEGGSQRGGWGGGDVGGGKSHQDWGSAKPHTASAQIPNSQVAPMKAPNQQQHQSQGQQPPGGPMQGGWNSRSTVGGGGGGPPSKNQNQSSGWTSGPIPQISGGGGETLEPSGWEEPSPQSISRKMEIDDGTSAWGDPTRYNSKNVNLWDKNSATPSQSHSQPPPPPPSMQQQPPRRQQAMQHSRDTNPGNATVGMWGGGAQSVDNGTAAWGQTSDAATGWGDPDEPSKTSGWGNPSPNPGKPGTKSMESWGGKGEGSVAASRHPSWDEEDDGGGGVWNSTGSQGSSSSFNSGGWGQTHGGKRGNIKSGGGDSWMNPVSRQFSNMGLLGDDPNDDKKMEVDKRGITDYNGEMRRGGRGGGGYRMPSSKDMGPVDMGPYGEKMGGHGVFVGSGGGMPPPRGMHQPGMHPMNPSQGLRAQVPHQFLSAQVPGPMLKQMPSPGGSVGGVVGGVGGVGSVGSVGGVGGVGGGVFPPQISPQQLAMLSNIYPHMQQFHLACQLLIQQQQQQQQLLQNQRKFPQPQPLRQQPDPQQLARIMAILQQQRQHQQGGVGGAAAGGGSSKLSPSHLGGSLSKQPMVDPLPHPGMGGPLSDLHAKTQGMYSGLAPGGNLSGLELGPMMGGMKDTGGQQSRFKWMMEGHSPAPSPPDTTLHKNGPLPSAIKVRGGSPYSQYEMLGGDGLGIPPQGPADSWHRTPGSKMGNKPATSSWPPEFQPGVPWKGIQSSGDPESDPYMTPGSVLGSPGPPSLNDSDHQLLRDNIGPNPSLNTSLPSPGAWPYSASDSPLSNAHSTGKYSEYKPSWPPEPIGQNKLWKTNRNSSQLPRPPPGLTNQKQASPSPWGSGGPRLARSWGGGGMNQESRFGPGSAWSDGVASRGSCWLLLSNLTPQIDGSTLRTICMQHGPLLTFHLGLTQGSALIRYSSRQEAAKAQGALHMCVLGNTTILAEFVSEEEVARYFAHSQAGGAEGASSGGAAAGGTQGSSGTGPVVASSGGSSPGSERAAAGTTSGGNGNGGGGGESGAAVLSSVRSSGSGWQSLDGTGSSSETSSAQGPGLGIFSQWSTNGSGEGGGVGGVEAGRSGLWGGMTAGYPSSSLWGAPQMEERHQMDSPAALLPGDLLGGGADSI</sequence>
<reference evidence="7" key="2">
    <citation type="submission" date="2025-09" db="UniProtKB">
        <authorList>
            <consortium name="Ensembl"/>
        </authorList>
    </citation>
    <scope>IDENTIFICATION</scope>
</reference>
<dbReference type="Ensembl" id="ENSSDUT00000022392.1">
    <property type="protein sequence ID" value="ENSSDUP00000021986.1"/>
    <property type="gene ID" value="ENSSDUG00000015974.1"/>
</dbReference>
<keyword evidence="3" id="KW-0694">RNA-binding</keyword>